<name>A0ABQ4CSM0_9ACTN</name>
<accession>A0ABQ4CSM0</accession>
<protein>
    <submittedName>
        <fullName evidence="2">Uncharacterized protein</fullName>
    </submittedName>
</protein>
<dbReference type="EMBL" id="BONE01000029">
    <property type="protein sequence ID" value="GIF74268.1"/>
    <property type="molecule type" value="Genomic_DNA"/>
</dbReference>
<evidence type="ECO:0000313" key="3">
    <source>
        <dbReference type="Proteomes" id="UP000604117"/>
    </source>
</evidence>
<feature type="compositionally biased region" description="Low complexity" evidence="1">
    <location>
        <begin position="63"/>
        <end position="72"/>
    </location>
</feature>
<proteinExistence type="predicted"/>
<feature type="compositionally biased region" description="Low complexity" evidence="1">
    <location>
        <begin position="85"/>
        <end position="99"/>
    </location>
</feature>
<sequence length="208" mass="19577">MPGTAGGATYPPSGAALVRTDARPAAPVGVPPAGAVGIYEISDTGVGRVQPGLSPEPEPEAPEAPGAPDGQSAPPPAGGGGGSYASGSSSTTCSGNAVPTGGGGGSGGSSAARLPGGADSSTSGSGRASLDRCGLSSIAASLPTAGRADARPAWRANATSWHNRTPRFAGKRPQLPDVPVGVAAESLDGVLSRVAEGAAGGVVGSSSS</sequence>
<reference evidence="2 3" key="1">
    <citation type="submission" date="2021-01" db="EMBL/GenBank/DDBJ databases">
        <title>Whole genome shotgun sequence of Asanoa siamensis NBRC 107932.</title>
        <authorList>
            <person name="Komaki H."/>
            <person name="Tamura T."/>
        </authorList>
    </citation>
    <scope>NUCLEOTIDE SEQUENCE [LARGE SCALE GENOMIC DNA]</scope>
    <source>
        <strain evidence="2 3">NBRC 107932</strain>
    </source>
</reference>
<feature type="compositionally biased region" description="Low complexity" evidence="1">
    <location>
        <begin position="109"/>
        <end position="118"/>
    </location>
</feature>
<feature type="region of interest" description="Disordered" evidence="1">
    <location>
        <begin position="45"/>
        <end position="131"/>
    </location>
</feature>
<evidence type="ECO:0000313" key="2">
    <source>
        <dbReference type="EMBL" id="GIF74268.1"/>
    </source>
</evidence>
<organism evidence="2 3">
    <name type="scientific">Asanoa siamensis</name>
    <dbReference type="NCBI Taxonomy" id="926357"/>
    <lineage>
        <taxon>Bacteria</taxon>
        <taxon>Bacillati</taxon>
        <taxon>Actinomycetota</taxon>
        <taxon>Actinomycetes</taxon>
        <taxon>Micromonosporales</taxon>
        <taxon>Micromonosporaceae</taxon>
        <taxon>Asanoa</taxon>
    </lineage>
</organism>
<comment type="caution">
    <text evidence="2">The sequence shown here is derived from an EMBL/GenBank/DDBJ whole genome shotgun (WGS) entry which is preliminary data.</text>
</comment>
<keyword evidence="3" id="KW-1185">Reference proteome</keyword>
<evidence type="ECO:0000256" key="1">
    <source>
        <dbReference type="SAM" id="MobiDB-lite"/>
    </source>
</evidence>
<gene>
    <name evidence="2" type="ORF">Asi02nite_37860</name>
</gene>
<dbReference type="Proteomes" id="UP000604117">
    <property type="component" value="Unassembled WGS sequence"/>
</dbReference>